<gene>
    <name evidence="1" type="ORF">ACRB68_08410</name>
</gene>
<sequence length="217" mass="23968">MGIIRKLLGVTAEDIARHRTKQQTEDAQRAAAFLRPGERLFGTARAHVSGAPTPPHGLVPVLYPAPGTNRPDLFGEALYFTEPLQVVSDVFWDGVFGVMARLVPGREPPLDWRSAAGRLVLLTTAVSWLEDYSTEFVAAVTDHRVMIFGRPFGRAPLYPLTEYPRHDFAGVRREPLPPHRVGREEPRVAVVFRDGSWLMLKPDALAGTRLAELLGAG</sequence>
<reference evidence="1 2" key="1">
    <citation type="submission" date="2019-10" db="EMBL/GenBank/DDBJ databases">
        <title>Actinomadura rubteroloni sp. nov. and Actinomadura macrotermitis sp. nov., isolated from the gut of fungus growing-termite Macrotermes natalensis.</title>
        <authorList>
            <person name="Benndorf R."/>
            <person name="Martin K."/>
            <person name="Kuefner M."/>
            <person name="De Beer W."/>
            <person name="Kaster A.-K."/>
            <person name="Vollmers J."/>
            <person name="Poulsen M."/>
            <person name="Beemelmanns C."/>
        </authorList>
    </citation>
    <scope>NUCLEOTIDE SEQUENCE [LARGE SCALE GENOMIC DNA]</scope>
    <source>
        <strain evidence="1 2">RB68</strain>
    </source>
</reference>
<evidence type="ECO:0000313" key="1">
    <source>
        <dbReference type="EMBL" id="MQY02806.1"/>
    </source>
</evidence>
<accession>A0A7K0BP05</accession>
<comment type="caution">
    <text evidence="1">The sequence shown here is derived from an EMBL/GenBank/DDBJ whole genome shotgun (WGS) entry which is preliminary data.</text>
</comment>
<evidence type="ECO:0000313" key="2">
    <source>
        <dbReference type="Proteomes" id="UP000487268"/>
    </source>
</evidence>
<proteinExistence type="predicted"/>
<keyword evidence="2" id="KW-1185">Reference proteome</keyword>
<dbReference type="Proteomes" id="UP000487268">
    <property type="component" value="Unassembled WGS sequence"/>
</dbReference>
<protein>
    <submittedName>
        <fullName evidence="1">Uncharacterized protein</fullName>
    </submittedName>
</protein>
<name>A0A7K0BP05_9ACTN</name>
<dbReference type="EMBL" id="WEGH01000001">
    <property type="protein sequence ID" value="MQY02806.1"/>
    <property type="molecule type" value="Genomic_DNA"/>
</dbReference>
<organism evidence="1 2">
    <name type="scientific">Actinomadura macrotermitis</name>
    <dbReference type="NCBI Taxonomy" id="2585200"/>
    <lineage>
        <taxon>Bacteria</taxon>
        <taxon>Bacillati</taxon>
        <taxon>Actinomycetota</taxon>
        <taxon>Actinomycetes</taxon>
        <taxon>Streptosporangiales</taxon>
        <taxon>Thermomonosporaceae</taxon>
        <taxon>Actinomadura</taxon>
    </lineage>
</organism>
<dbReference type="AlphaFoldDB" id="A0A7K0BP05"/>